<reference evidence="12 13" key="1">
    <citation type="submission" date="2016-10" db="EMBL/GenBank/DDBJ databases">
        <authorList>
            <person name="de Groot N.N."/>
        </authorList>
    </citation>
    <scope>NUCLEOTIDE SEQUENCE [LARGE SCALE GENOMIC DNA]</scope>
    <source>
        <strain evidence="12 13">CGMCC 1.8891</strain>
    </source>
</reference>
<dbReference type="EC" id="2.7.1.180" evidence="2"/>
<dbReference type="STRING" id="576117.SAMN04488138_110116"/>
<evidence type="ECO:0000256" key="5">
    <source>
        <dbReference type="ARBA" id="ARBA00022679"/>
    </source>
</evidence>
<dbReference type="AlphaFoldDB" id="A0A1I3UBF9"/>
<dbReference type="GO" id="GO:0016740">
    <property type="term" value="F:transferase activity"/>
    <property type="evidence" value="ECO:0007669"/>
    <property type="project" value="UniProtKB-KW"/>
</dbReference>
<keyword evidence="5" id="KW-0808">Transferase</keyword>
<accession>A0A1I3UBF9</accession>
<keyword evidence="4" id="KW-0285">Flavoprotein</keyword>
<keyword evidence="6" id="KW-0479">Metal-binding</keyword>
<feature type="chain" id="PRO_5039927967" description="FAD:protein FMN transferase" evidence="11">
    <location>
        <begin position="24"/>
        <end position="307"/>
    </location>
</feature>
<evidence type="ECO:0000256" key="11">
    <source>
        <dbReference type="SAM" id="SignalP"/>
    </source>
</evidence>
<feature type="signal peptide" evidence="11">
    <location>
        <begin position="1"/>
        <end position="23"/>
    </location>
</feature>
<dbReference type="SUPFAM" id="SSF143631">
    <property type="entry name" value="ApbE-like"/>
    <property type="match status" value="1"/>
</dbReference>
<dbReference type="InterPro" id="IPR003374">
    <property type="entry name" value="ApbE-like_sf"/>
</dbReference>
<dbReference type="OrthoDB" id="9778595at2"/>
<evidence type="ECO:0000256" key="2">
    <source>
        <dbReference type="ARBA" id="ARBA00011955"/>
    </source>
</evidence>
<evidence type="ECO:0000256" key="10">
    <source>
        <dbReference type="ARBA" id="ARBA00048540"/>
    </source>
</evidence>
<protein>
    <recommendedName>
        <fullName evidence="3">FAD:protein FMN transferase</fullName>
        <ecNumber evidence="2">2.7.1.180</ecNumber>
    </recommendedName>
    <alternativeName>
        <fullName evidence="9">Flavin transferase</fullName>
    </alternativeName>
</protein>
<evidence type="ECO:0000256" key="4">
    <source>
        <dbReference type="ARBA" id="ARBA00022630"/>
    </source>
</evidence>
<dbReference type="Proteomes" id="UP000183299">
    <property type="component" value="Unassembled WGS sequence"/>
</dbReference>
<dbReference type="Pfam" id="PF02424">
    <property type="entry name" value="ApbE"/>
    <property type="match status" value="1"/>
</dbReference>
<dbReference type="GO" id="GO:0046872">
    <property type="term" value="F:metal ion binding"/>
    <property type="evidence" value="ECO:0007669"/>
    <property type="project" value="UniProtKB-KW"/>
</dbReference>
<comment type="catalytic activity">
    <reaction evidence="10">
        <text>L-threonyl-[protein] + FAD = FMN-L-threonyl-[protein] + AMP + H(+)</text>
        <dbReference type="Rhea" id="RHEA:36847"/>
        <dbReference type="Rhea" id="RHEA-COMP:11060"/>
        <dbReference type="Rhea" id="RHEA-COMP:11061"/>
        <dbReference type="ChEBI" id="CHEBI:15378"/>
        <dbReference type="ChEBI" id="CHEBI:30013"/>
        <dbReference type="ChEBI" id="CHEBI:57692"/>
        <dbReference type="ChEBI" id="CHEBI:74257"/>
        <dbReference type="ChEBI" id="CHEBI:456215"/>
        <dbReference type="EC" id="2.7.1.180"/>
    </reaction>
</comment>
<dbReference type="RefSeq" id="WP_111481382.1">
    <property type="nucleotide sequence ID" value="NZ_FORY01000010.1"/>
</dbReference>
<evidence type="ECO:0000256" key="9">
    <source>
        <dbReference type="ARBA" id="ARBA00031306"/>
    </source>
</evidence>
<comment type="cofactor">
    <cofactor evidence="1">
        <name>Mg(2+)</name>
        <dbReference type="ChEBI" id="CHEBI:18420"/>
    </cofactor>
</comment>
<evidence type="ECO:0000256" key="1">
    <source>
        <dbReference type="ARBA" id="ARBA00001946"/>
    </source>
</evidence>
<evidence type="ECO:0000256" key="6">
    <source>
        <dbReference type="ARBA" id="ARBA00022723"/>
    </source>
</evidence>
<keyword evidence="8" id="KW-0460">Magnesium</keyword>
<dbReference type="PANTHER" id="PTHR30040">
    <property type="entry name" value="THIAMINE BIOSYNTHESIS LIPOPROTEIN APBE"/>
    <property type="match status" value="1"/>
</dbReference>
<dbReference type="InterPro" id="IPR006311">
    <property type="entry name" value="TAT_signal"/>
</dbReference>
<dbReference type="InterPro" id="IPR024932">
    <property type="entry name" value="ApbE"/>
</dbReference>
<proteinExistence type="predicted"/>
<keyword evidence="13" id="KW-1185">Reference proteome</keyword>
<dbReference type="Gene3D" id="3.10.520.10">
    <property type="entry name" value="ApbE-like domains"/>
    <property type="match status" value="1"/>
</dbReference>
<evidence type="ECO:0000256" key="3">
    <source>
        <dbReference type="ARBA" id="ARBA00016337"/>
    </source>
</evidence>
<dbReference type="PROSITE" id="PS51318">
    <property type="entry name" value="TAT"/>
    <property type="match status" value="1"/>
</dbReference>
<evidence type="ECO:0000313" key="12">
    <source>
        <dbReference type="EMBL" id="SFJ79196.1"/>
    </source>
</evidence>
<dbReference type="GeneID" id="98665923"/>
<evidence type="ECO:0000256" key="7">
    <source>
        <dbReference type="ARBA" id="ARBA00022827"/>
    </source>
</evidence>
<dbReference type="EMBL" id="FORY01000010">
    <property type="protein sequence ID" value="SFJ79196.1"/>
    <property type="molecule type" value="Genomic_DNA"/>
</dbReference>
<name>A0A1I3UBF9_9RHOB</name>
<gene>
    <name evidence="12" type="ORF">SAMN04488138_110116</name>
</gene>
<organism evidence="12 13">
    <name type="scientific">Celeribacter halophilus</name>
    <dbReference type="NCBI Taxonomy" id="576117"/>
    <lineage>
        <taxon>Bacteria</taxon>
        <taxon>Pseudomonadati</taxon>
        <taxon>Pseudomonadota</taxon>
        <taxon>Alphaproteobacteria</taxon>
        <taxon>Rhodobacterales</taxon>
        <taxon>Roseobacteraceae</taxon>
        <taxon>Celeribacter</taxon>
    </lineage>
</organism>
<keyword evidence="11" id="KW-0732">Signal</keyword>
<sequence>MQETQQITRRRFLIIAAASCLGAAGGLPTSVAAAAHWRGVALGADAQIILDHPDATRLIAMARAEIRRLEAVFSLYDANSELSQLNRAGHLEAPAFELLDCLALCRKVHHATEGRFDPTVQPLWQVLAEAAMQGHEPVADTLAAARAAIGFDRVMFEAGIVRLRQGQRLTLNGIAQGYVADHVAALLGREGIEDVLIDTGEIVALGSAPQHDGWPVTIAGESVQRSLRNRALATSAYQGTEIRDGEGHILDPRHGNLVQAATQVSVSAPTAAMADGLSTGLVLTTTQAEAEQLLRNVKEVRLESFVL</sequence>
<evidence type="ECO:0000256" key="8">
    <source>
        <dbReference type="ARBA" id="ARBA00022842"/>
    </source>
</evidence>
<keyword evidence="7" id="KW-0274">FAD</keyword>
<keyword evidence="12" id="KW-0449">Lipoprotein</keyword>
<dbReference type="PANTHER" id="PTHR30040:SF2">
    <property type="entry name" value="FAD:PROTEIN FMN TRANSFERASE"/>
    <property type="match status" value="1"/>
</dbReference>
<evidence type="ECO:0000313" key="13">
    <source>
        <dbReference type="Proteomes" id="UP000183299"/>
    </source>
</evidence>